<dbReference type="PRINTS" id="PR00258">
    <property type="entry name" value="SPERACTRCPTR"/>
</dbReference>
<feature type="disulfide bond" evidence="3">
    <location>
        <begin position="196"/>
        <end position="257"/>
    </location>
</feature>
<dbReference type="Gene3D" id="3.10.250.10">
    <property type="entry name" value="SRCR-like domain"/>
    <property type="match status" value="2"/>
</dbReference>
<feature type="region of interest" description="Disordered" evidence="4">
    <location>
        <begin position="299"/>
        <end position="324"/>
    </location>
</feature>
<dbReference type="SUPFAM" id="SSF56487">
    <property type="entry name" value="SRCR-like"/>
    <property type="match status" value="2"/>
</dbReference>
<feature type="compositionally biased region" description="Low complexity" evidence="4">
    <location>
        <begin position="405"/>
        <end position="431"/>
    </location>
</feature>
<evidence type="ECO:0000259" key="7">
    <source>
        <dbReference type="PROSITE" id="PS50287"/>
    </source>
</evidence>
<evidence type="ECO:0000256" key="1">
    <source>
        <dbReference type="ARBA" id="ARBA00022729"/>
    </source>
</evidence>
<dbReference type="InterPro" id="IPR001190">
    <property type="entry name" value="SRCR"/>
</dbReference>
<dbReference type="eggNOG" id="ENOG502SBU1">
    <property type="taxonomic scope" value="Eukaryota"/>
</dbReference>
<keyword evidence="2 3" id="KW-1015">Disulfide bond</keyword>
<dbReference type="FunFam" id="3.10.250.10:FF:000001">
    <property type="entry name" value="Lysyl oxidase 4 isoform X1"/>
    <property type="match status" value="1"/>
</dbReference>
<dbReference type="EnsemblMetazoa" id="Aqu2.1.23696_001">
    <property type="protein sequence ID" value="Aqu2.1.23696_001"/>
    <property type="gene ID" value="Aqu2.1.23696"/>
</dbReference>
<dbReference type="InParanoid" id="A0A1X7U8B7"/>
<dbReference type="SMART" id="SM00202">
    <property type="entry name" value="SR"/>
    <property type="match status" value="2"/>
</dbReference>
<evidence type="ECO:0000313" key="8">
    <source>
        <dbReference type="EnsemblMetazoa" id="Aqu2.1.23696_001"/>
    </source>
</evidence>
<feature type="compositionally biased region" description="Pro residues" evidence="4">
    <location>
        <begin position="382"/>
        <end position="404"/>
    </location>
</feature>
<feature type="region of interest" description="Disordered" evidence="4">
    <location>
        <begin position="380"/>
        <end position="451"/>
    </location>
</feature>
<organism evidence="8">
    <name type="scientific">Amphimedon queenslandica</name>
    <name type="common">Sponge</name>
    <dbReference type="NCBI Taxonomy" id="400682"/>
    <lineage>
        <taxon>Eukaryota</taxon>
        <taxon>Metazoa</taxon>
        <taxon>Porifera</taxon>
        <taxon>Demospongiae</taxon>
        <taxon>Heteroscleromorpha</taxon>
        <taxon>Haplosclerida</taxon>
        <taxon>Niphatidae</taxon>
        <taxon>Amphimedon</taxon>
    </lineage>
</organism>
<feature type="signal peptide" evidence="6">
    <location>
        <begin position="1"/>
        <end position="19"/>
    </location>
</feature>
<keyword evidence="5" id="KW-0472">Membrane</keyword>
<protein>
    <recommendedName>
        <fullName evidence="7">SRCR domain-containing protein</fullName>
    </recommendedName>
</protein>
<feature type="compositionally biased region" description="Pro residues" evidence="4">
    <location>
        <begin position="441"/>
        <end position="451"/>
    </location>
</feature>
<dbReference type="OMA" id="NCKMASI"/>
<feature type="disulfide bond" evidence="3">
    <location>
        <begin position="183"/>
        <end position="247"/>
    </location>
</feature>
<dbReference type="GO" id="GO:0016020">
    <property type="term" value="C:membrane"/>
    <property type="evidence" value="ECO:0007669"/>
    <property type="project" value="InterPro"/>
</dbReference>
<proteinExistence type="predicted"/>
<evidence type="ECO:0000256" key="6">
    <source>
        <dbReference type="SAM" id="SignalP"/>
    </source>
</evidence>
<name>A0A1X7U8B7_AMPQE</name>
<dbReference type="PANTHER" id="PTHR48071:SF18">
    <property type="entry name" value="DELETED IN MALIGNANT BRAIN TUMORS 1 PROTEIN-RELATED"/>
    <property type="match status" value="1"/>
</dbReference>
<dbReference type="InterPro" id="IPR036772">
    <property type="entry name" value="SRCR-like_dom_sf"/>
</dbReference>
<feature type="disulfide bond" evidence="3">
    <location>
        <begin position="226"/>
        <end position="236"/>
    </location>
</feature>
<sequence length="451" mass="49116">MGLLSVLLLLIGLIYTAHCQNRGTVRLVRNEFFSPFYTAGIVQIYYFTSTSSANRWGNICDDISFVTSWGIMELQPMVELVAHQGKAVVITDNGLYVYGTDFNATLLDDVSCSSSNYLTLQQCTLTTFISSTCSLDSYDAYVVCYTTRIWNNPYSGQIHLVGGNYSSYGRLEVYCNGQWGTVCDDTFGSTDARVACRQLGYSDYSTYTGNLAGSSSQPIWLDSVYCSSSYSCLATCESCPSSEYHNCRHNEDVALGCEFDSFQLTSRNTLSTCRYADNRWGSSSTTYTSTSTTTFYTHSTTTSYTHSPTSTSTSSPRTNRSNGRTAAIIGGTTAAFIILSCGVLMMMITILCLICRFSAIRYSATAGQITNVTVATSANATAPPPPPAYNQQPPPAVAPYPPQQGYPAQAGYPPQEGYPPQGYAYPPQGYEAEPPQHGYNSPPPAYPAAKY</sequence>
<feature type="chain" id="PRO_5010858080" description="SRCR domain-containing protein" evidence="6">
    <location>
        <begin position="20"/>
        <end position="451"/>
    </location>
</feature>
<dbReference type="PROSITE" id="PS50287">
    <property type="entry name" value="SRCR_2"/>
    <property type="match status" value="2"/>
</dbReference>
<dbReference type="Pfam" id="PF00530">
    <property type="entry name" value="SRCR"/>
    <property type="match status" value="1"/>
</dbReference>
<evidence type="ECO:0000256" key="4">
    <source>
        <dbReference type="SAM" id="MobiDB-lite"/>
    </source>
</evidence>
<evidence type="ECO:0000256" key="5">
    <source>
        <dbReference type="SAM" id="Phobius"/>
    </source>
</evidence>
<reference evidence="8" key="1">
    <citation type="submission" date="2017-05" db="UniProtKB">
        <authorList>
            <consortium name="EnsemblMetazoa"/>
        </authorList>
    </citation>
    <scope>IDENTIFICATION</scope>
</reference>
<evidence type="ECO:0000256" key="3">
    <source>
        <dbReference type="PROSITE-ProRule" id="PRU00196"/>
    </source>
</evidence>
<accession>A0A1X7U8B7</accession>
<comment type="caution">
    <text evidence="3">Lacks conserved residue(s) required for the propagation of feature annotation.</text>
</comment>
<feature type="domain" description="SRCR" evidence="7">
    <location>
        <begin position="158"/>
        <end position="258"/>
    </location>
</feature>
<feature type="domain" description="SRCR" evidence="7">
    <location>
        <begin position="25"/>
        <end position="145"/>
    </location>
</feature>
<feature type="transmembrane region" description="Helical" evidence="5">
    <location>
        <begin position="326"/>
        <end position="354"/>
    </location>
</feature>
<dbReference type="OrthoDB" id="536948at2759"/>
<evidence type="ECO:0000256" key="2">
    <source>
        <dbReference type="ARBA" id="ARBA00023157"/>
    </source>
</evidence>
<keyword evidence="5" id="KW-0812">Transmembrane</keyword>
<dbReference type="PROSITE" id="PS00420">
    <property type="entry name" value="SRCR_1"/>
    <property type="match status" value="1"/>
</dbReference>
<keyword evidence="1 6" id="KW-0732">Signal</keyword>
<dbReference type="AlphaFoldDB" id="A0A1X7U8B7"/>
<dbReference type="PANTHER" id="PTHR48071">
    <property type="entry name" value="SRCR DOMAIN-CONTAINING PROTEIN"/>
    <property type="match status" value="1"/>
</dbReference>
<keyword evidence="5" id="KW-1133">Transmembrane helix</keyword>